<feature type="domain" description="Fungal lipase-type" evidence="7">
    <location>
        <begin position="2030"/>
        <end position="2152"/>
    </location>
</feature>
<evidence type="ECO:0000256" key="4">
    <source>
        <dbReference type="ARBA" id="ARBA00023180"/>
    </source>
</evidence>
<keyword evidence="10" id="KW-1185">Reference proteome</keyword>
<evidence type="ECO:0000256" key="1">
    <source>
        <dbReference type="ARBA" id="ARBA00022729"/>
    </source>
</evidence>
<dbReference type="SUPFAM" id="SSF82895">
    <property type="entry name" value="TSP-1 type 1 repeat"/>
    <property type="match status" value="1"/>
</dbReference>
<evidence type="ECO:0000313" key="9">
    <source>
        <dbReference type="EMBL" id="CAK9006647.1"/>
    </source>
</evidence>
<keyword evidence="4" id="KW-0325">Glycoprotein</keyword>
<dbReference type="NCBIfam" id="TIGR02232">
    <property type="entry name" value="myxo_disulf_rpt"/>
    <property type="match status" value="1"/>
</dbReference>
<evidence type="ECO:0000259" key="8">
    <source>
        <dbReference type="Pfam" id="PF19028"/>
    </source>
</evidence>
<keyword evidence="1 6" id="KW-0732">Signal</keyword>
<accession>A0ABP0IX26</accession>
<dbReference type="PROSITE" id="PS50092">
    <property type="entry name" value="TSP1"/>
    <property type="match status" value="1"/>
</dbReference>
<dbReference type="Pfam" id="PF19028">
    <property type="entry name" value="TSP1_spondin"/>
    <property type="match status" value="1"/>
</dbReference>
<dbReference type="InterPro" id="IPR002921">
    <property type="entry name" value="Fungal_lipase-type"/>
</dbReference>
<dbReference type="InterPro" id="IPR036383">
    <property type="entry name" value="TSP1_rpt_sf"/>
</dbReference>
<evidence type="ECO:0000259" key="7">
    <source>
        <dbReference type="Pfam" id="PF01764"/>
    </source>
</evidence>
<protein>
    <submittedName>
        <fullName evidence="9">Uncharacterized protein</fullName>
    </submittedName>
</protein>
<feature type="chain" id="PRO_5046889334" evidence="6">
    <location>
        <begin position="17"/>
        <end position="5734"/>
    </location>
</feature>
<dbReference type="InterPro" id="IPR044004">
    <property type="entry name" value="TSP1_spondin_dom"/>
</dbReference>
<dbReference type="SMART" id="SM00209">
    <property type="entry name" value="TSP1"/>
    <property type="match status" value="1"/>
</dbReference>
<dbReference type="Gene3D" id="2.20.100.10">
    <property type="entry name" value="Thrombospondin type-1 (TSP1) repeat"/>
    <property type="match status" value="1"/>
</dbReference>
<dbReference type="CDD" id="cd00064">
    <property type="entry name" value="FU"/>
    <property type="match status" value="1"/>
</dbReference>
<dbReference type="SUPFAM" id="SSF53474">
    <property type="entry name" value="alpha/beta-Hydrolases"/>
    <property type="match status" value="1"/>
</dbReference>
<dbReference type="EMBL" id="CAXAMN010003880">
    <property type="protein sequence ID" value="CAK9006647.1"/>
    <property type="molecule type" value="Genomic_DNA"/>
</dbReference>
<evidence type="ECO:0000256" key="5">
    <source>
        <dbReference type="SAM" id="Coils"/>
    </source>
</evidence>
<dbReference type="InterPro" id="IPR011936">
    <property type="entry name" value="Myxo_disulph_rpt"/>
</dbReference>
<reference evidence="9 10" key="1">
    <citation type="submission" date="2024-02" db="EMBL/GenBank/DDBJ databases">
        <authorList>
            <person name="Chen Y."/>
            <person name="Shah S."/>
            <person name="Dougan E. K."/>
            <person name="Thang M."/>
            <person name="Chan C."/>
        </authorList>
    </citation>
    <scope>NUCLEOTIDE SEQUENCE [LARGE SCALE GENOMIC DNA]</scope>
</reference>
<keyword evidence="2" id="KW-0677">Repeat</keyword>
<feature type="domain" description="Spondin-like TSP1" evidence="8">
    <location>
        <begin position="802"/>
        <end position="853"/>
    </location>
</feature>
<comment type="caution">
    <text evidence="9">The sequence shown here is derived from an EMBL/GenBank/DDBJ whole genome shotgun (WGS) entry which is preliminary data.</text>
</comment>
<dbReference type="Proteomes" id="UP001642484">
    <property type="component" value="Unassembled WGS sequence"/>
</dbReference>
<gene>
    <name evidence="9" type="ORF">CCMP2556_LOCUS8505</name>
</gene>
<proteinExistence type="predicted"/>
<dbReference type="InterPro" id="IPR000884">
    <property type="entry name" value="TSP1_rpt"/>
</dbReference>
<feature type="coiled-coil region" evidence="5">
    <location>
        <begin position="2615"/>
        <end position="2642"/>
    </location>
</feature>
<feature type="coiled-coil region" evidence="5">
    <location>
        <begin position="5522"/>
        <end position="5549"/>
    </location>
</feature>
<evidence type="ECO:0000256" key="2">
    <source>
        <dbReference type="ARBA" id="ARBA00022737"/>
    </source>
</evidence>
<feature type="signal peptide" evidence="6">
    <location>
        <begin position="1"/>
        <end position="16"/>
    </location>
</feature>
<sequence>MPAQWLLFVLVAAADSQEPPLSWYPHAQAPEAFSHQYGSSSRPRQLAGQLPPQFLRWSVATDVSMDMILEAQLSEPIQLGTAPIELIGDKSQTIAYFSAQIHGASLRLAMPANVLPATDYQIVVRPGAIVNFAGHGNKLAVKDIRTAGPVSGWWSCNLGVKCIIKTSVDEDFNESQIAVVPTGLCNAHAFNHPRSRTQFLRWTTASDVNDPHATYDLGTPSSNPGIYDLCWRSGPEVAYSAFFGQLLLAGPNTCSAMCLRGRSCPLEVSGFQVPGGTISAHSGPRGNCDGDPIAELVLDEELNGSSSVIPAAAFHHTSSGNYTLCWRLHPGRAIFCGMLSVSGPIKLTGARGAVLEPAASKPFELHVFGNALAMSDSIAFVNDEDCLQNESSKQEGDDVESQMQNSSVVLQAVQLAVSTSPWVGFTASRKTSLRWTVPGMPAGNYTLCWWCFGCDPVPVGRLNISLPLCGNGKREALEACDDGNMEPDDGCSPNCQLEPGFDCESRASLPDFCREVIDLMLSATASMTGDPVTPVSNLISGLPWLLSSIEGSALIELPGLHQLRSVRFEMMFSGQMGIHIETHKSGLWKSLARLPLDDQLHNSSSWTFQDTESQSWAKLDSQRHVFVSTLQPHLCTAIRVTIRLTDRLGQASGQRKLHKYNWNCRNEVKKLEPCETIDACQRFCFQFDYFAFYSKSPETGCRCYVSCASGEPVAQGWQSTVYQTIQNISDTGPVSPWGLRSMELIGVAEAVNCSLAPDCRALHRLACEDGRVDHQCGDCRDNWVGKSGPSVDRCSPPQVQECLTDDWADWSSCSRTCGIGWFTRTRSIVQYPDEGADDCPLLEEKRRCNLGKCNEQAPFCVTRNASETTVPSRRLSMVRSPRLLGASGALQANTRRLQDAGNEELAELEASIMQLGAGLQIESESEDQSCQLSAAGVEQMVRLQDIVRGKPNTGCSKGFYIHQMITRCITADSDQCDKASGGFEPGCYLVHCCEQCAADCAECFGPAIEDCLVCGSGKLLFLHESGRRQCITSATCAKLGCFRPTADGKCERDLKRWDCDADAVDHEQDKIEQLEPVNDSCAPTLAPRIPRACSEQPSLDCSDEASGRLCFYDDSCRTAVGTATSGCGAGGYPNCRWCGFDGYVSCPLGRRLQEDQIDSRTSAAAQRAALKFQAARAVNKLKGYGKTKLKELVVPHLESFLKKKVQDPLLDTLRAAVGHAIKQSLSTVAQSFMLQAKESVLDFFNVVTPTVSLLSDRLQSRLAEKFGPDLPHNQCKQLSNIASKLLPPFNVQDSQDTVRIRQVYQKVQEQATPVIQDSACHGVRLLLRQAGVLAVETLLPQADAILNESWQGIHVTSVQDELPRVFAMVAEGRGTLSAELSRTMQVDVLAVVNHELLQVESELRETARGAMHALLPQVFDVGNTEAGQVQRVVDFFIHKIQGHSVELIQSSLHMALKDAASHAASSEEPVGALEVALDKGLASFRSGVLSFGQIFNVDLAMTLDSILPPAQRQLKNILKQLISGTASSLISTIVRRVDDIASTAVERVGDAISNQVNGLGVNLIRTMSTEMTKALEKDGNVFDSVAEAVKKVLGSLPKQIKKQQLVSQIWSNAKKEVGSSIAELKNLVKTSIYEMQDASGQLHQDSRKAVNAATQDAIFQVLLFVASRVVSSVLAPDIVLHLVDAIAATEVGDALQAAAVRLAREQVGSVLSLPEPASSDSSFSLDATLQQVEQNVEIVQNFLQSMSTPSLADKFKVCMGSEAEQLHHEIAEIMVQIASKFAVQQLQKHFFVTTLSKHTDQAPVDAQSILKALYAVLQQSLGHCFEPLVSSELVKFSLQTVAKARAVAAQCSSEPAVMHLSFQREVATEKYTTGKLRVNISGDQRLLLEFAELGLPDRIPAGIYSASVQALQGSSCAPHADSFARVLELAREHSGEILVTVHDESTASIPWEQSVEEQFARLAHGAHASADAAESAKTHGAQGWALHLDVCGSVHCAYVSVSGSRCAIAFGGSSQVLNWATGSGSFQDMQSLLLSAKQKPARFQASHSEIDVHQGVLEIYENIKQSPNWELWIQVSSGDTRCSEVHVLGHGLGGAVAVLHHLERPQPRMNDLRTYGAPRIFNASHPTATCERARRFWLQDGQCSDPVASMPAALQHDWMISSPLQLNKDVPNLRTKSGSCGDNSGSTEASLWDRCRLLHLPENYLAAFHTDSPCDDAQVLLSSLHINDNAGTSAIFPGDTLRLTWKPCGVRTLKIVLLGETGEPVSKQSQWLMDARLREFALVWRQDLVVAGSRFRIQLRGLDLSIPSPMNAVMVTSRWLSSPGARCPDAVAEGLDVAFMAKFTNEVSSILQEQAAEFLRDKLESIIQAFVPGVVTALNEEVISRVPMDFQALHALYNHPLLITALANLGAPVSVTAAVSEAEPQPDRLDDLMIAGHQMSSSSTLSFSHLDLLTTAFGLDTAKLVELVIPILIAGLRTAGVPEAALDHIRQASIGAEQLEPLRANISAVLARGHFICADLEFLAHTLNINFITGFLEPLLQAAYRGTRVPSVLTDAKVVGPNDLDELCISATSILRRGYVTHADLEAVAAFFGLDLIEDFVKPLFLPFLAKVPALADAVQHLQQAQSESEELRTAVALLMQERKLTYQIIRLLLRAFNLDEELTNFLRLALEAVFEEKSQVIETVLQSEVREEQVRDAFLALDAIVTRGFPTFSDLQQVGLALGLDAEQLVRTLFLSSLQAAGVPKAVLDKVDDTHQSEAAEALALMERFDAAMQRGHLEYVDFEVFASTFSLDISDMLKPILLKSLQALGMEIKQTQNALFLPVPPETQQSISNILEMGYPTYFEVKHLCGVLGLSVRDFLKPLTLTFMSQLSPTAREMLQKAAPTPEELDRLEVALDAVASQGYIGAEVTVIAEVFGLDALDLLIPLVVFALQQLHAPHDLVNAVEQVETEDIQALEHFWVSMSARGKPSLADLKALSTTLGLNPSEHLVKPVIAWSLTFAGAPQSTIDSVQTADLSGNDMMSTVENVLSRGHPTYSDLEVIMQRIGLDLHFFDDPVQRFLGTLGHDFSAEQLEKLQQQRNRFQLLASRNVPEIFARGYPTARDMEAFGQVFGFNTTAWLLRTLPSLLANLLSFWDVPKAVQVAVWNSRPQVDLLNVAENLTQRGHPDQSDLELIASTFNLDANKDLLKPWLRATLAKVLVLPREVTLALEMAEPVPEKIPLLYSVVPGLIQRGYPTYVDLDVLTACFGLDLADTLKHLILQLLRQVGAPSSITEKVGQRSVRPQEFGEALSDILRRGFLDFADFRAIAKACELDHMQDIVKPLLSELLTKAGVPANHTSLTVIWQATEDPELNISALLKNGWPDVPDLLALADAFGLDWGELIQPIVQRILRTAGFPDEVTVPPRLQVDLRRILQRGYPTSADVQQIAADLGLDFNTMMSRFLASALQSVGVSSSVAHQVGSSNLQNVELRDVQALVTRLQRLGGISSFWDVQQIQKIAELAGITIDVQQDFLKPFGKMALIMAGAPDDEAAKLEQANIDLEKMNEVQSVLTSIWRRGFVNFSDLVSLLESFSLHALDTIPQTLVSVGLKQAGLPQEVMTVVQSLLQRVPLEAAARRKLWTTLTEVLQKGYVDLVDLESIASALDSEVRFLRQALVPILDTIGLQGEGLPEENFTQLLHPLSHFVRAGKFVYTDLPVISRAVNFNLEGQKMLKAFALATLERARAPPEALQKVQSANMTGETSKLQAALESLLNEWSKASTYLLLEGVAEAFHLDLAEDLAKPVLLLILKQLGSSKISLQLLEHINLEDQMVTFQEVLSGLLEQVEFLGQVSNMTNAEMHQHLVIPMIGHGLRQVGVPDVVWTKALATSGPFNRSSMQQLFVDFVQGDLEPHVNHTKLDLSDLAGKLSFNLRSLILSVLSDFLKHAGLDSHMASAIQQADLHADKLVLLQQRTEELLVRGHLHYRDLKLLGEALQWTPLQLHDHVVQPLITAAMTRVGVPQQFTTKVFIDGLDANSTAAIDSIISGTFDMDDLETISSMFDLDLTEHILKPILTSVISKSCAWNSTLPPYTEGRSDEQLMLALHEMLANGYPTYETLRSLALAVGLSIDQCIKPLVRHLLVKVSSPPEILDLVQSAQGSWLEDLEPLLPDLMQRRYLTFEDAEMMGIIFGFGPQSLGDADALAASAWKVAQQHNKASHLEQVKEVIVNVKKRGYPTHSEMQLIAGIFGLQPEMDEIMRQFVAILLPTFLREPQNALKLAMLKPLVFQMLERGYPTIADLKALADVFDFNLAEATLTLIDRTLRLSLHEQPTLVAAVEAVESNQLQQLEVPESLLAAEPGKVEMQHLRSLADTLHLSSSDFEMHILRPLVDATMERFVDGLESVVPRGHAPRSKIQQVSSMFEAMQERGYPVYTDIEVLAGLLGLDPMRDMLLPLLVRVLDIIGAPDALKQTVRSADIDRIQQESVPLKEALPSMLDRGYPVFSDFELIASALNLDLMHDIVRPLMISFLVRVGAPQSLLNAIEDFRPDEGDLLELKSLLPGALSRGYPSLSEVETLARIFDLDPLQDLLQPLVVAMLRKIGAPASVNNRVVQASLTQEHMTDVQTSVSSIRQRGYPSYEDVDVLTRVFNLDMMEDFLRPAILTVLLNVKAPQAVVDTFRDANMEEAKIDMVRSKLPEMMNRKYPTCSDVEHIADLFGKRADEHIFKPLLLAAFSRINAPKKVITLVGRLPFDCDRVEPAIAHIMRNGYPSFQDMKHILADSGLDVSQDILVPMAQEAITKQDSALGLAALRIQSLVQEGRALMDLSKSDSAKLAADLTTAVANLFNAVAGAVEGGEEQGREEFEQGTWAALESIGSPALNQVESFLSSKLENPAHKATSILGMSLGDGDALCEGSGVNTQFEIFLEGLSRIKAHPTITRLQSLADLLIDVADHGYVLLDAVKQIPALAEVAQSARKFEHLPGVGLLLKVIAEVGDRLSKTWKDNFQQPTNQLEDRILVPGTRLENRIHSGITMAVNTLEAVALTLSNLLRPPTSVFKDIANELQVCTLLETTTPLQDASGFLLRLLQAGAIPAYSVWPTDPFQGVSRFIHGAAANLKRVFSTIIRHLRAVLNFLDKEYKVCPLKFCSRITVAQLLQKSSKLLNQFGCVEQLDAMLQPIRNIKVMVSKALDGMSHEFISPDAVDFAPGARRLAGWTLKPSWDNLPDISAVAQNFQSLDLVEAVEQQQSSALEGCIFQDTGLEDEDWGVYAEDKPLEKCCEGICARHGCLVSISREQSTDFRKYADRCDDVLGTGIDDRCTEARRLRALWSNISTNSEESELWAPAVPQQVQHGRSLAEDQIVALSVQECATLSATAGYCAMVTMSDAGLAGFDFQMSACMSKQLDEILEEVGLIDSKIDTLKTTVADGFKDLNDRIDKQTEELTGAMQQIAKESVDELQAHGHAVAHHIVAELEKKRKDSRAYLRCTANANRKAVLSHIDQVTGQLTGQISLIQADLREGFQNLTLNLKLMEGRLQDRLSDAANSVIEELSDAVQESERKREQFIFQGLSKAVESITGRIKVQTDDVGSIVRSEVSAMVADVQTALSDTGNLFASKAEDISDSLIDLLQTQTRDDVRSIQDMVLRLSKTLSGELQTQSETVEAQAVVRSKRLEQLLAATIETASSEKKAILEDLKSEVVKGREAAVSTVEEALNELRGEVVQTLAVPMETLLQGTDRIALELDEGLQQLPAA</sequence>
<evidence type="ECO:0000256" key="6">
    <source>
        <dbReference type="SAM" id="SignalP"/>
    </source>
</evidence>
<evidence type="ECO:0000313" key="10">
    <source>
        <dbReference type="Proteomes" id="UP001642484"/>
    </source>
</evidence>
<dbReference type="Gene3D" id="3.40.50.1820">
    <property type="entry name" value="alpha/beta hydrolase"/>
    <property type="match status" value="1"/>
</dbReference>
<dbReference type="InterPro" id="IPR006212">
    <property type="entry name" value="Furin_repeat"/>
</dbReference>
<keyword evidence="3" id="KW-1015">Disulfide bond</keyword>
<name>A0ABP0IX26_9DINO</name>
<dbReference type="InterPro" id="IPR029058">
    <property type="entry name" value="AB_hydrolase_fold"/>
</dbReference>
<keyword evidence="5" id="KW-0175">Coiled coil</keyword>
<dbReference type="Pfam" id="PF01764">
    <property type="entry name" value="Lipase_3"/>
    <property type="match status" value="1"/>
</dbReference>
<evidence type="ECO:0000256" key="3">
    <source>
        <dbReference type="ARBA" id="ARBA00023157"/>
    </source>
</evidence>
<organism evidence="9 10">
    <name type="scientific">Durusdinium trenchii</name>
    <dbReference type="NCBI Taxonomy" id="1381693"/>
    <lineage>
        <taxon>Eukaryota</taxon>
        <taxon>Sar</taxon>
        <taxon>Alveolata</taxon>
        <taxon>Dinophyceae</taxon>
        <taxon>Suessiales</taxon>
        <taxon>Symbiodiniaceae</taxon>
        <taxon>Durusdinium</taxon>
    </lineage>
</organism>